<dbReference type="PANTHER" id="PTHR33386:SF26">
    <property type="entry name" value="ANKYRIN REPEAT PROTEIN"/>
    <property type="match status" value="1"/>
</dbReference>
<dbReference type="AlphaFoldDB" id="A0AA38WJF0"/>
<accession>A0AA38WJF0</accession>
<name>A0AA38WJF0_9ASTR</name>
<dbReference type="EMBL" id="JARYMX010000002">
    <property type="protein sequence ID" value="KAJ9563212.1"/>
    <property type="molecule type" value="Genomic_DNA"/>
</dbReference>
<evidence type="ECO:0000256" key="3">
    <source>
        <dbReference type="ARBA" id="ARBA00023157"/>
    </source>
</evidence>
<dbReference type="PANTHER" id="PTHR33386">
    <property type="entry name" value="OS02G0740600 PROTEIN"/>
    <property type="match status" value="1"/>
</dbReference>
<organism evidence="5 6">
    <name type="scientific">Centaurea solstitialis</name>
    <name type="common">yellow star-thistle</name>
    <dbReference type="NCBI Taxonomy" id="347529"/>
    <lineage>
        <taxon>Eukaryota</taxon>
        <taxon>Viridiplantae</taxon>
        <taxon>Streptophyta</taxon>
        <taxon>Embryophyta</taxon>
        <taxon>Tracheophyta</taxon>
        <taxon>Spermatophyta</taxon>
        <taxon>Magnoliopsida</taxon>
        <taxon>eudicotyledons</taxon>
        <taxon>Gunneridae</taxon>
        <taxon>Pentapetalae</taxon>
        <taxon>asterids</taxon>
        <taxon>campanulids</taxon>
        <taxon>Asterales</taxon>
        <taxon>Asteraceae</taxon>
        <taxon>Carduoideae</taxon>
        <taxon>Cardueae</taxon>
        <taxon>Centaureinae</taxon>
        <taxon>Centaurea</taxon>
    </lineage>
</organism>
<keyword evidence="3" id="KW-1015">Disulfide bond</keyword>
<evidence type="ECO:0000313" key="6">
    <source>
        <dbReference type="Proteomes" id="UP001172457"/>
    </source>
</evidence>
<sequence>MAGGGGGRWRWSMAVVGGGGGGRWPEAVAAVVVGGRRRWWCISGRKISGNISYGTSWADQWDHIPDLLPTTNYNKKAVAKGWLENTRRRWEKDLEGKRGGCDLRKHEPTTEVRSIFDEMRNFKDITMNFVATNETGVGPLLVGSKRVRDSKDARNNDGMGRLGLMGMASEAPSWADQWGAGGIGAIEEEKVDTNKETNTNKKGSTAFGRANLVAKEGAKKLKNGTSNGIKWIKSKCQKKNSNSDSKE</sequence>
<evidence type="ECO:0000259" key="4">
    <source>
        <dbReference type="Pfam" id="PF09258"/>
    </source>
</evidence>
<protein>
    <recommendedName>
        <fullName evidence="4">Glycosyl transferase 64 domain-containing protein</fullName>
    </recommendedName>
</protein>
<dbReference type="GO" id="GO:0016020">
    <property type="term" value="C:membrane"/>
    <property type="evidence" value="ECO:0007669"/>
    <property type="project" value="InterPro"/>
</dbReference>
<comment type="similarity">
    <text evidence="1">Belongs to the glycosyltransferase 64 family.</text>
</comment>
<feature type="domain" description="Glycosyl transferase 64" evidence="4">
    <location>
        <begin position="106"/>
        <end position="157"/>
    </location>
</feature>
<dbReference type="Pfam" id="PF09258">
    <property type="entry name" value="Glyco_transf_64"/>
    <property type="match status" value="1"/>
</dbReference>
<dbReference type="InterPro" id="IPR015338">
    <property type="entry name" value="GT64_dom"/>
</dbReference>
<dbReference type="InterPro" id="IPR029044">
    <property type="entry name" value="Nucleotide-diphossugar_trans"/>
</dbReference>
<reference evidence="5" key="1">
    <citation type="submission" date="2023-03" db="EMBL/GenBank/DDBJ databases">
        <title>Chromosome-scale reference genome and RAD-based genetic map of yellow starthistle (Centaurea solstitialis) reveal putative structural variation and QTLs associated with invader traits.</title>
        <authorList>
            <person name="Reatini B."/>
            <person name="Cang F.A."/>
            <person name="Jiang Q."/>
            <person name="Mckibben M.T.W."/>
            <person name="Barker M.S."/>
            <person name="Rieseberg L.H."/>
            <person name="Dlugosch K.M."/>
        </authorList>
    </citation>
    <scope>NUCLEOTIDE SEQUENCE</scope>
    <source>
        <strain evidence="5">CAN-66</strain>
        <tissue evidence="5">Leaf</tissue>
    </source>
</reference>
<evidence type="ECO:0000313" key="5">
    <source>
        <dbReference type="EMBL" id="KAJ9563212.1"/>
    </source>
</evidence>
<evidence type="ECO:0000256" key="2">
    <source>
        <dbReference type="ARBA" id="ARBA00022679"/>
    </source>
</evidence>
<proteinExistence type="inferred from homology"/>
<keyword evidence="2" id="KW-0808">Transferase</keyword>
<dbReference type="Proteomes" id="UP001172457">
    <property type="component" value="Chromosome 2"/>
</dbReference>
<keyword evidence="6" id="KW-1185">Reference proteome</keyword>
<gene>
    <name evidence="5" type="ORF">OSB04_008372</name>
</gene>
<comment type="caution">
    <text evidence="5">The sequence shown here is derived from an EMBL/GenBank/DDBJ whole genome shotgun (WGS) entry which is preliminary data.</text>
</comment>
<dbReference type="GO" id="GO:0016757">
    <property type="term" value="F:glycosyltransferase activity"/>
    <property type="evidence" value="ECO:0007669"/>
    <property type="project" value="InterPro"/>
</dbReference>
<dbReference type="Gene3D" id="3.90.550.10">
    <property type="entry name" value="Spore Coat Polysaccharide Biosynthesis Protein SpsA, Chain A"/>
    <property type="match status" value="1"/>
</dbReference>
<evidence type="ECO:0000256" key="1">
    <source>
        <dbReference type="ARBA" id="ARBA00008700"/>
    </source>
</evidence>